<dbReference type="Gene3D" id="3.40.50.150">
    <property type="entry name" value="Vaccinia Virus protein VP39"/>
    <property type="match status" value="1"/>
</dbReference>
<dbReference type="EMBL" id="JAJSOF020000011">
    <property type="protein sequence ID" value="KAJ4445357.1"/>
    <property type="molecule type" value="Genomic_DNA"/>
</dbReference>
<proteinExistence type="inferred from homology"/>
<feature type="domain" description="Bin3-type SAM" evidence="8">
    <location>
        <begin position="376"/>
        <end position="628"/>
    </location>
</feature>
<evidence type="ECO:0000313" key="10">
    <source>
        <dbReference type="Proteomes" id="UP001148838"/>
    </source>
</evidence>
<feature type="compositionally biased region" description="Polar residues" evidence="7">
    <location>
        <begin position="228"/>
        <end position="242"/>
    </location>
</feature>
<dbReference type="InterPro" id="IPR010675">
    <property type="entry name" value="Bin3_C"/>
</dbReference>
<feature type="compositionally biased region" description="Basic and acidic residues" evidence="7">
    <location>
        <begin position="244"/>
        <end position="267"/>
    </location>
</feature>
<gene>
    <name evidence="9" type="ORF">ANN_07162</name>
</gene>
<dbReference type="PANTHER" id="PTHR12315:SF0">
    <property type="entry name" value="7SK SNRNA METHYLPHOSPHATE CAPPING ENZYME"/>
    <property type="match status" value="1"/>
</dbReference>
<feature type="compositionally biased region" description="Basic residues" evidence="7">
    <location>
        <begin position="180"/>
        <end position="193"/>
    </location>
</feature>
<dbReference type="Proteomes" id="UP001148838">
    <property type="component" value="Unassembled WGS sequence"/>
</dbReference>
<organism evidence="9 10">
    <name type="scientific">Periplaneta americana</name>
    <name type="common">American cockroach</name>
    <name type="synonym">Blatta americana</name>
    <dbReference type="NCBI Taxonomy" id="6978"/>
    <lineage>
        <taxon>Eukaryota</taxon>
        <taxon>Metazoa</taxon>
        <taxon>Ecdysozoa</taxon>
        <taxon>Arthropoda</taxon>
        <taxon>Hexapoda</taxon>
        <taxon>Insecta</taxon>
        <taxon>Pterygota</taxon>
        <taxon>Neoptera</taxon>
        <taxon>Polyneoptera</taxon>
        <taxon>Dictyoptera</taxon>
        <taxon>Blattodea</taxon>
        <taxon>Blattoidea</taxon>
        <taxon>Blattidae</taxon>
        <taxon>Blattinae</taxon>
        <taxon>Periplaneta</taxon>
    </lineage>
</organism>
<dbReference type="EC" id="2.1.1.-" evidence="6"/>
<evidence type="ECO:0000256" key="3">
    <source>
        <dbReference type="ARBA" id="ARBA00022679"/>
    </source>
</evidence>
<dbReference type="CDD" id="cd02440">
    <property type="entry name" value="AdoMet_MTases"/>
    <property type="match status" value="1"/>
</dbReference>
<reference evidence="9 10" key="1">
    <citation type="journal article" date="2022" name="Allergy">
        <title>Genome assembly and annotation of Periplaneta americana reveal a comprehensive cockroach allergen profile.</title>
        <authorList>
            <person name="Wang L."/>
            <person name="Xiong Q."/>
            <person name="Saelim N."/>
            <person name="Wang L."/>
            <person name="Nong W."/>
            <person name="Wan A.T."/>
            <person name="Shi M."/>
            <person name="Liu X."/>
            <person name="Cao Q."/>
            <person name="Hui J.H.L."/>
            <person name="Sookrung N."/>
            <person name="Leung T.F."/>
            <person name="Tungtrongchitr A."/>
            <person name="Tsui S.K.W."/>
        </authorList>
    </citation>
    <scope>NUCLEOTIDE SEQUENCE [LARGE SCALE GENOMIC DNA]</scope>
    <source>
        <strain evidence="9">PWHHKU_190912</strain>
    </source>
</reference>
<evidence type="ECO:0000256" key="7">
    <source>
        <dbReference type="SAM" id="MobiDB-lite"/>
    </source>
</evidence>
<protein>
    <recommendedName>
        <fullName evidence="6">RNA methyltransferase</fullName>
        <ecNumber evidence="6">2.1.1.-</ecNumber>
    </recommendedName>
</protein>
<keyword evidence="2 6" id="KW-0489">Methyltransferase</keyword>
<sequence>MTCRYILLLEMSSAQVQRPVKVDSSEEKTAPKNKSRSKENERAHRKSTSNATGHFPKKHKYENDGRNFKFGRKRAQSFSMGGGKFFPPYKRRKKEGTIIPPTKFLLGGNIYDPLNLNSLQDEEINRAMNAVTPKSSPLPTPRHRKGEIEVIIPPNLHDPLNLISCEDDAEYEQQLVSPTKRGRKSRNRKKKRNSSSGGSSKEDGLDSSAPVIVNEGDKIAEEEKDATVNETIVDTVPVSAQENPAKRELNLDLSFKEKDKKGRKGIEDTTGNGKDGKTEKKRKSDMKDKIVSPVIPQPGAWKRPPQYGHRGGGNMARGDGPAPDGRFSRFRTGGSWQQKREQNMQPMPNFNKKNEYFQYGNYLRYYGYRNPQHEIDLRLKYFAERKELFQDKDVLDIGCNIGHVTLIVARDFGARSVVGLDIDRKLIGIARKNVRHYVNCADSPPNNEADSRERERVNDSRFFPISMPILYGPVDIPGISHGQSPSASKKFPHNVTFIQGNYVLDSDTLLATEQPQFDVILCLSITKWLHLNWGDAGLKQAFRRMYLQLRPGGHLILEPQAWESYKKKKNLTETIFKNYNSIEFFPQKFTEYLLSSEVGFTKCEVIGTPFHQSKGFQRPIQLFTKGEISPSRSAASNTNTPSHTLGTGISRPPVYVAVSMSSREADDDDAVSQECVAGTYVKSDSAADEFVAMETDETERMDEQCISEESVQNVNDIKSEVSVMNDDSITEVMNVDNSISNVESDLTLSKGEEVEIKSEVSSSKEEEVEIKSEVTNVENVCDDKSEVEMVPDDLRQQEEVVSIEVAKVDTGSEKLPCDEEETVSVKVETSA</sequence>
<dbReference type="PROSITE" id="PS51515">
    <property type="entry name" value="BIN3_SAM"/>
    <property type="match status" value="1"/>
</dbReference>
<name>A0ABQ8THG3_PERAM</name>
<feature type="compositionally biased region" description="Basic and acidic residues" evidence="7">
    <location>
        <begin position="20"/>
        <end position="42"/>
    </location>
</feature>
<evidence type="ECO:0000256" key="2">
    <source>
        <dbReference type="ARBA" id="ARBA00022603"/>
    </source>
</evidence>
<comment type="similarity">
    <text evidence="1 6">Belongs to the methyltransferase superfamily.</text>
</comment>
<feature type="region of interest" description="Disordered" evidence="7">
    <location>
        <begin position="17"/>
        <end position="66"/>
    </location>
</feature>
<dbReference type="InterPro" id="IPR029063">
    <property type="entry name" value="SAM-dependent_MTases_sf"/>
</dbReference>
<evidence type="ECO:0000313" key="9">
    <source>
        <dbReference type="EMBL" id="KAJ4445357.1"/>
    </source>
</evidence>
<keyword evidence="3 6" id="KW-0808">Transferase</keyword>
<keyword evidence="4 5" id="KW-0949">S-adenosyl-L-methionine</keyword>
<dbReference type="InterPro" id="IPR024160">
    <property type="entry name" value="BIN3_SAM-bd_dom"/>
</dbReference>
<evidence type="ECO:0000256" key="4">
    <source>
        <dbReference type="ARBA" id="ARBA00022691"/>
    </source>
</evidence>
<dbReference type="Pfam" id="PF06859">
    <property type="entry name" value="Bin3"/>
    <property type="match status" value="1"/>
</dbReference>
<evidence type="ECO:0000256" key="6">
    <source>
        <dbReference type="RuleBase" id="RU367087"/>
    </source>
</evidence>
<evidence type="ECO:0000256" key="5">
    <source>
        <dbReference type="PROSITE-ProRule" id="PRU00848"/>
    </source>
</evidence>
<keyword evidence="10" id="KW-1185">Reference proteome</keyword>
<evidence type="ECO:0000256" key="1">
    <source>
        <dbReference type="ARBA" id="ARBA00008361"/>
    </source>
</evidence>
<feature type="region of interest" description="Disordered" evidence="7">
    <location>
        <begin position="174"/>
        <end position="328"/>
    </location>
</feature>
<feature type="region of interest" description="Disordered" evidence="7">
    <location>
        <begin position="812"/>
        <end position="831"/>
    </location>
</feature>
<dbReference type="PANTHER" id="PTHR12315">
    <property type="entry name" value="BICOID-INTERACTING PROTEIN RELATED"/>
    <property type="match status" value="1"/>
</dbReference>
<dbReference type="InterPro" id="IPR039772">
    <property type="entry name" value="Bin3-like"/>
</dbReference>
<accession>A0ABQ8THG3</accession>
<dbReference type="SUPFAM" id="SSF53335">
    <property type="entry name" value="S-adenosyl-L-methionine-dependent methyltransferases"/>
    <property type="match status" value="1"/>
</dbReference>
<feature type="compositionally biased region" description="Basic and acidic residues" evidence="7">
    <location>
        <begin position="215"/>
        <end position="227"/>
    </location>
</feature>
<evidence type="ECO:0000259" key="8">
    <source>
        <dbReference type="PROSITE" id="PS51515"/>
    </source>
</evidence>
<comment type="caution">
    <text evidence="9">The sequence shown here is derived from an EMBL/GenBank/DDBJ whole genome shotgun (WGS) entry which is preliminary data.</text>
</comment>